<feature type="compositionally biased region" description="Low complexity" evidence="1">
    <location>
        <begin position="297"/>
        <end position="320"/>
    </location>
</feature>
<feature type="region of interest" description="Disordered" evidence="1">
    <location>
        <begin position="153"/>
        <end position="215"/>
    </location>
</feature>
<keyword evidence="3" id="KW-1185">Reference proteome</keyword>
<dbReference type="InterPro" id="IPR044553">
    <property type="entry name" value="Bbox1_ANCHR"/>
</dbReference>
<gene>
    <name evidence="2" type="ORF">EJ04DRAFT_575270</name>
</gene>
<comment type="caution">
    <text evidence="2">The sequence shown here is derived from an EMBL/GenBank/DDBJ whole genome shotgun (WGS) entry which is preliminary data.</text>
</comment>
<organism evidence="2 3">
    <name type="scientific">Polyplosphaeria fusca</name>
    <dbReference type="NCBI Taxonomy" id="682080"/>
    <lineage>
        <taxon>Eukaryota</taxon>
        <taxon>Fungi</taxon>
        <taxon>Dikarya</taxon>
        <taxon>Ascomycota</taxon>
        <taxon>Pezizomycotina</taxon>
        <taxon>Dothideomycetes</taxon>
        <taxon>Pleosporomycetidae</taxon>
        <taxon>Pleosporales</taxon>
        <taxon>Tetraplosphaeriaceae</taxon>
        <taxon>Polyplosphaeria</taxon>
    </lineage>
</organism>
<sequence>MPSPSPTSTDDALLARLNALKKSPVSFDTTSSASITPSNPSAPDDLVARFARLGSASPASSPKPSRTASTNDTAAENNGAPTIAPGASNYLEAVAEGIGGESTEPNEEDEKSLEQLLAELGGKEQWDVSRAEEKNVGALLQEVKSILPAVQRSIAEGKEKDQDKAEKEGLTDWEDVEVDVDTGTLRREQQGDQADDDDDEIQSKQKTEDDEADDVIARVMAELAISKKYDAFNDDPPQDSESASGGDDKAASTDSPKPQTDPSPPLTLPSAPSTLPQDDLAATLALEAALTARLAALSNPSPSSSSSPTLSLPSAPSFAPTKRAPTSKPTTTTFSDEEIESWCIICNDDATLRCLGCEGDLYCRDCWMEGHRGEGAGREERGHRAVVFNKGGGVEKGEERRKKVAAG</sequence>
<dbReference type="Pfam" id="PF22586">
    <property type="entry name" value="ANCHR-like_BBOX"/>
    <property type="match status" value="1"/>
</dbReference>
<feature type="region of interest" description="Disordered" evidence="1">
    <location>
        <begin position="24"/>
        <end position="115"/>
    </location>
</feature>
<feature type="compositionally biased region" description="Low complexity" evidence="1">
    <location>
        <begin position="268"/>
        <end position="280"/>
    </location>
</feature>
<name>A0A9P4R563_9PLEO</name>
<proteinExistence type="predicted"/>
<dbReference type="PANTHER" id="PTHR46603:SF1">
    <property type="entry name" value="ABSCISSION_NOCUT CHECKPOINT REGULATOR"/>
    <property type="match status" value="1"/>
</dbReference>
<feature type="region of interest" description="Disordered" evidence="1">
    <location>
        <begin position="228"/>
        <end position="280"/>
    </location>
</feature>
<dbReference type="SUPFAM" id="SSF57845">
    <property type="entry name" value="B-box zinc-binding domain"/>
    <property type="match status" value="1"/>
</dbReference>
<accession>A0A9P4R563</accession>
<evidence type="ECO:0000313" key="2">
    <source>
        <dbReference type="EMBL" id="KAF2736671.1"/>
    </source>
</evidence>
<feature type="compositionally biased region" description="Low complexity" evidence="1">
    <location>
        <begin position="55"/>
        <end position="69"/>
    </location>
</feature>
<feature type="compositionally biased region" description="Polar residues" evidence="1">
    <location>
        <begin position="70"/>
        <end position="80"/>
    </location>
</feature>
<dbReference type="PANTHER" id="PTHR46603">
    <property type="entry name" value="ABSCISSION/NOCUT CHECKPOINT REGULATOR"/>
    <property type="match status" value="1"/>
</dbReference>
<feature type="compositionally biased region" description="Acidic residues" evidence="1">
    <location>
        <begin position="171"/>
        <end position="180"/>
    </location>
</feature>
<dbReference type="EMBL" id="ML996123">
    <property type="protein sequence ID" value="KAF2736671.1"/>
    <property type="molecule type" value="Genomic_DNA"/>
</dbReference>
<dbReference type="AlphaFoldDB" id="A0A9P4R563"/>
<dbReference type="CDD" id="cd19817">
    <property type="entry name" value="Bbox1_ANCHR-like"/>
    <property type="match status" value="1"/>
</dbReference>
<reference evidence="2" key="1">
    <citation type="journal article" date="2020" name="Stud. Mycol.">
        <title>101 Dothideomycetes genomes: a test case for predicting lifestyles and emergence of pathogens.</title>
        <authorList>
            <person name="Haridas S."/>
            <person name="Albert R."/>
            <person name="Binder M."/>
            <person name="Bloem J."/>
            <person name="Labutti K."/>
            <person name="Salamov A."/>
            <person name="Andreopoulos B."/>
            <person name="Baker S."/>
            <person name="Barry K."/>
            <person name="Bills G."/>
            <person name="Bluhm B."/>
            <person name="Cannon C."/>
            <person name="Castanera R."/>
            <person name="Culley D."/>
            <person name="Daum C."/>
            <person name="Ezra D."/>
            <person name="Gonzalez J."/>
            <person name="Henrissat B."/>
            <person name="Kuo A."/>
            <person name="Liang C."/>
            <person name="Lipzen A."/>
            <person name="Lutzoni F."/>
            <person name="Magnuson J."/>
            <person name="Mondo S."/>
            <person name="Nolan M."/>
            <person name="Ohm R."/>
            <person name="Pangilinan J."/>
            <person name="Park H.-J."/>
            <person name="Ramirez L."/>
            <person name="Alfaro M."/>
            <person name="Sun H."/>
            <person name="Tritt A."/>
            <person name="Yoshinaga Y."/>
            <person name="Zwiers L.-H."/>
            <person name="Turgeon B."/>
            <person name="Goodwin S."/>
            <person name="Spatafora J."/>
            <person name="Crous P."/>
            <person name="Grigoriev I."/>
        </authorList>
    </citation>
    <scope>NUCLEOTIDE SEQUENCE</scope>
    <source>
        <strain evidence="2">CBS 125425</strain>
    </source>
</reference>
<feature type="compositionally biased region" description="Basic and acidic residues" evidence="1">
    <location>
        <begin position="155"/>
        <end position="170"/>
    </location>
</feature>
<protein>
    <submittedName>
        <fullName evidence="2">Uncharacterized protein</fullName>
    </submittedName>
</protein>
<evidence type="ECO:0000313" key="3">
    <source>
        <dbReference type="Proteomes" id="UP000799444"/>
    </source>
</evidence>
<feature type="region of interest" description="Disordered" evidence="1">
    <location>
        <begin position="297"/>
        <end position="333"/>
    </location>
</feature>
<dbReference type="Proteomes" id="UP000799444">
    <property type="component" value="Unassembled WGS sequence"/>
</dbReference>
<evidence type="ECO:0000256" key="1">
    <source>
        <dbReference type="SAM" id="MobiDB-lite"/>
    </source>
</evidence>
<dbReference type="OrthoDB" id="5407799at2759"/>
<feature type="compositionally biased region" description="Polar residues" evidence="1">
    <location>
        <begin position="26"/>
        <end position="41"/>
    </location>
</feature>